<name>A0ABP9ZB85_9FUNG</name>
<comment type="caution">
    <text evidence="1">The sequence shown here is derived from an EMBL/GenBank/DDBJ whole genome shotgun (WGS) entry which is preliminary data.</text>
</comment>
<keyword evidence="2" id="KW-1185">Reference proteome</keyword>
<gene>
    <name evidence="1" type="ORF">MFLAVUS_009874</name>
</gene>
<dbReference type="EMBL" id="BAABUK010000031">
    <property type="protein sequence ID" value="GAA5816346.1"/>
    <property type="molecule type" value="Genomic_DNA"/>
</dbReference>
<protein>
    <recommendedName>
        <fullName evidence="3">C2H2-type domain-containing protein</fullName>
    </recommendedName>
</protein>
<proteinExistence type="predicted"/>
<evidence type="ECO:0000313" key="1">
    <source>
        <dbReference type="EMBL" id="GAA5816346.1"/>
    </source>
</evidence>
<evidence type="ECO:0000313" key="2">
    <source>
        <dbReference type="Proteomes" id="UP001473302"/>
    </source>
</evidence>
<reference evidence="1 2" key="1">
    <citation type="submission" date="2024-04" db="EMBL/GenBank/DDBJ databases">
        <title>genome sequences of Mucor flavus KT1a and Helicostylum pulchrum KT1b strains isolated from the surface of a dry-aged beef.</title>
        <authorList>
            <person name="Toyotome T."/>
            <person name="Hosono M."/>
            <person name="Torimaru M."/>
            <person name="Fukuda K."/>
            <person name="Mikami N."/>
        </authorList>
    </citation>
    <scope>NUCLEOTIDE SEQUENCE [LARGE SCALE GENOMIC DNA]</scope>
    <source>
        <strain evidence="1 2">KT1a</strain>
    </source>
</reference>
<dbReference type="Proteomes" id="UP001473302">
    <property type="component" value="Unassembled WGS sequence"/>
</dbReference>
<evidence type="ECO:0008006" key="3">
    <source>
        <dbReference type="Google" id="ProtNLM"/>
    </source>
</evidence>
<accession>A0ABP9ZB85</accession>
<organism evidence="1 2">
    <name type="scientific">Mucor flavus</name>
    <dbReference type="NCBI Taxonomy" id="439312"/>
    <lineage>
        <taxon>Eukaryota</taxon>
        <taxon>Fungi</taxon>
        <taxon>Fungi incertae sedis</taxon>
        <taxon>Mucoromycota</taxon>
        <taxon>Mucoromycotina</taxon>
        <taxon>Mucoromycetes</taxon>
        <taxon>Mucorales</taxon>
        <taxon>Mucorineae</taxon>
        <taxon>Mucoraceae</taxon>
        <taxon>Mucor</taxon>
    </lineage>
</organism>
<sequence length="373" mass="42749">MKIKNVKKKISASSKLLVRYRNSYKNLSAIEINCIKRVETNSFLTGQNVSTFCCPVFHHETSVLLELYSKHSTFPEDNDEQLQLTLSHEESNVSVLSSLTPEKDDTNLYDLEKSLDQSTKDKADLFFLSMLEELIQSINSLKLNCIETSIDQETYEKNASQKILHTTEPFSIICSNYIPTEVFALDTVTSTIGGVDKFKESHSTTGSTFVTESDYTTIDEPFDGYDLKKEVDFIQGADINQVVSPTPGIYTSEKVDSGEDYIKKKLILSYEQIIPDDSDPDFYCRVCKINSKDKATFYKHLTRNHKMILRPFSDWREVESHEEYPESYCSKCDITFAENNAYLDHFSDNRVHKVPFVGAVHVYIVQKLELKQN</sequence>